<dbReference type="Gene3D" id="2.130.10.30">
    <property type="entry name" value="Regulator of chromosome condensation 1/beta-lactamase-inhibitor protein II"/>
    <property type="match status" value="2"/>
</dbReference>
<evidence type="ECO:0000256" key="1">
    <source>
        <dbReference type="ARBA" id="ARBA00022737"/>
    </source>
</evidence>
<gene>
    <name evidence="2" type="ORF">MAR_008015</name>
</gene>
<keyword evidence="1" id="KW-0677">Repeat</keyword>
<dbReference type="Pfam" id="PF13540">
    <property type="entry name" value="RCC1_2"/>
    <property type="match status" value="1"/>
</dbReference>
<dbReference type="SUPFAM" id="SSF50985">
    <property type="entry name" value="RCC1/BLIP-II"/>
    <property type="match status" value="1"/>
</dbReference>
<protein>
    <submittedName>
        <fullName evidence="2">SRGEF-like protein</fullName>
    </submittedName>
</protein>
<dbReference type="PROSITE" id="PS00626">
    <property type="entry name" value="RCC1_2"/>
    <property type="match status" value="1"/>
</dbReference>
<dbReference type="Pfam" id="PF00415">
    <property type="entry name" value="RCC1"/>
    <property type="match status" value="2"/>
</dbReference>
<dbReference type="PRINTS" id="PR00633">
    <property type="entry name" value="RCCNDNSATION"/>
</dbReference>
<dbReference type="Proteomes" id="UP001164746">
    <property type="component" value="Chromosome 4"/>
</dbReference>
<evidence type="ECO:0000313" key="3">
    <source>
        <dbReference type="Proteomes" id="UP001164746"/>
    </source>
</evidence>
<keyword evidence="3" id="KW-1185">Reference proteome</keyword>
<dbReference type="PANTHER" id="PTHR22870">
    <property type="entry name" value="REGULATOR OF CHROMOSOME CONDENSATION"/>
    <property type="match status" value="1"/>
</dbReference>
<sequence>MEEPISCVVDPAPINNDEGNAFACGSNSKGQLGAGDLEDRVTLTQISALKSCVALPERLVQVAAGLRHSVALAESGNVFCWGHAKRGQCGQQGHGQLKYTSPVKDKGVVLFWGCNKHGQAAEDTTQVHKVDSPIVLDQSMFKDEKVKTISSGWTHFLAQTENGSVYSWGRGDYGQLGRARPPENQGHSHIPGKVELPETVVRFQCGSENALFVTESGQVFSVGWNEHGLCGTGDEVNVERPTPIHYLPQDADMYIACGGGHCFAVSRKTDKG</sequence>
<dbReference type="PANTHER" id="PTHR22870:SF408">
    <property type="entry name" value="OS09G0560450 PROTEIN"/>
    <property type="match status" value="1"/>
</dbReference>
<dbReference type="InterPro" id="IPR009091">
    <property type="entry name" value="RCC1/BLIP-II"/>
</dbReference>
<proteinExistence type="predicted"/>
<dbReference type="InterPro" id="IPR000408">
    <property type="entry name" value="Reg_chr_condens"/>
</dbReference>
<reference evidence="2" key="1">
    <citation type="submission" date="2022-11" db="EMBL/GenBank/DDBJ databases">
        <title>Centuries of genome instability and evolution in soft-shell clam transmissible cancer (bioRxiv).</title>
        <authorList>
            <person name="Hart S.F.M."/>
            <person name="Yonemitsu M.A."/>
            <person name="Giersch R.M."/>
            <person name="Beal B.F."/>
            <person name="Arriagada G."/>
            <person name="Davis B.W."/>
            <person name="Ostrander E.A."/>
            <person name="Goff S.P."/>
            <person name="Metzger M.J."/>
        </authorList>
    </citation>
    <scope>NUCLEOTIDE SEQUENCE</scope>
    <source>
        <strain evidence="2">MELC-2E11</strain>
        <tissue evidence="2">Siphon/mantle</tissue>
    </source>
</reference>
<dbReference type="EMBL" id="CP111015">
    <property type="protein sequence ID" value="WAR01457.1"/>
    <property type="molecule type" value="Genomic_DNA"/>
</dbReference>
<name>A0ABY7DXC8_MYAAR</name>
<dbReference type="InterPro" id="IPR051210">
    <property type="entry name" value="Ub_ligase/GEF_domain"/>
</dbReference>
<organism evidence="2 3">
    <name type="scientific">Mya arenaria</name>
    <name type="common">Soft-shell clam</name>
    <dbReference type="NCBI Taxonomy" id="6604"/>
    <lineage>
        <taxon>Eukaryota</taxon>
        <taxon>Metazoa</taxon>
        <taxon>Spiralia</taxon>
        <taxon>Lophotrochozoa</taxon>
        <taxon>Mollusca</taxon>
        <taxon>Bivalvia</taxon>
        <taxon>Autobranchia</taxon>
        <taxon>Heteroconchia</taxon>
        <taxon>Euheterodonta</taxon>
        <taxon>Imparidentia</taxon>
        <taxon>Neoheterodontei</taxon>
        <taxon>Myida</taxon>
        <taxon>Myoidea</taxon>
        <taxon>Myidae</taxon>
        <taxon>Mya</taxon>
    </lineage>
</organism>
<evidence type="ECO:0000313" key="2">
    <source>
        <dbReference type="EMBL" id="WAR01457.1"/>
    </source>
</evidence>
<accession>A0ABY7DXC8</accession>